<dbReference type="InterPro" id="IPR027417">
    <property type="entry name" value="P-loop_NTPase"/>
</dbReference>
<dbReference type="Pfam" id="PF08501">
    <property type="entry name" value="Shikimate_dh_N"/>
    <property type="match status" value="1"/>
</dbReference>
<dbReference type="Gene3D" id="3.40.50.720">
    <property type="entry name" value="NAD(P)-binding Rossmann-like Domain"/>
    <property type="match status" value="1"/>
</dbReference>
<dbReference type="SUPFAM" id="SSF52540">
    <property type="entry name" value="P-loop containing nucleoside triphosphate hydrolases"/>
    <property type="match status" value="1"/>
</dbReference>
<proteinExistence type="inferred from homology"/>
<dbReference type="EMBL" id="GL629765">
    <property type="protein sequence ID" value="EFX04189.1"/>
    <property type="molecule type" value="Genomic_DNA"/>
</dbReference>
<dbReference type="GO" id="GO:0003866">
    <property type="term" value="F:3-phosphoshikimate 1-carboxyvinyltransferase activity"/>
    <property type="evidence" value="ECO:0007669"/>
    <property type="project" value="TreeGrafter"/>
</dbReference>
<dbReference type="InterPro" id="IPR006151">
    <property type="entry name" value="Shikm_DH/Glu-tRNA_Rdtase"/>
</dbReference>
<dbReference type="Pfam" id="PF01488">
    <property type="entry name" value="Shikimate_DH"/>
    <property type="match status" value="1"/>
</dbReference>
<dbReference type="Proteomes" id="UP000007796">
    <property type="component" value="Unassembled WGS sequence"/>
</dbReference>
<evidence type="ECO:0000259" key="4">
    <source>
        <dbReference type="Pfam" id="PF01488"/>
    </source>
</evidence>
<dbReference type="Gene3D" id="3.40.50.300">
    <property type="entry name" value="P-loop containing nucleotide triphosphate hydrolases"/>
    <property type="match status" value="1"/>
</dbReference>
<dbReference type="InterPro" id="IPR036291">
    <property type="entry name" value="NAD(P)-bd_dom_sf"/>
</dbReference>
<dbReference type="AlphaFoldDB" id="F0XFL9"/>
<reference evidence="6 7" key="1">
    <citation type="journal article" date="2011" name="Proc. Natl. Acad. Sci. U.S.A.">
        <title>Genome and transcriptome analyses of the mountain pine beetle-fungal symbiont Grosmannia clavigera, a lodgepole pine pathogen.</title>
        <authorList>
            <person name="DiGuistini S."/>
            <person name="Wang Y."/>
            <person name="Liao N.Y."/>
            <person name="Taylor G."/>
            <person name="Tanguay P."/>
            <person name="Feau N."/>
            <person name="Henrissat B."/>
            <person name="Chan S.K."/>
            <person name="Hesse-Orce U."/>
            <person name="Alamouti S.M."/>
            <person name="Tsui C.K.M."/>
            <person name="Docking R.T."/>
            <person name="Levasseur A."/>
            <person name="Haridas S."/>
            <person name="Robertson G."/>
            <person name="Birol I."/>
            <person name="Holt R.A."/>
            <person name="Marra M.A."/>
            <person name="Hamelin R.C."/>
            <person name="Hirst M."/>
            <person name="Jones S.J.M."/>
            <person name="Bohlmann J."/>
            <person name="Breuil C."/>
        </authorList>
    </citation>
    <scope>NUCLEOTIDE SEQUENCE [LARGE SCALE GENOMIC DNA]</scope>
    <source>
        <strain evidence="7">kw1407 / UAMH 11150</strain>
    </source>
</reference>
<sequence>MTAKTRAESNSSATAPAAAGAMLPTGPGRHRFDPDASIVLVGCRGAGKRSLGFIGALHLRRRLVTEDHYFGQATGETRAEYLSRHGREVFVRRSAEVFKQMLEANSRRCIIECGMSSLTGEAQEALRRYCASHPVIYVHREREQVLRFLDAADADQLLRADESHRRCSNLEYYNLIESGEHQNQNQKLSTGVSSGRNSPERHSVSRLLCVKEDFTRFLDLLQGQTWQRQWAESPFSLNAVPPEFRSHSFALRLRLSYLLVMDLEWEDYEACGDCVELIIDRWPDDLFNLVARQVALIRRKLAMPIIFHVEEKPRGERDRTLAERDHMDAELLELGLRLNVEYISLDLQRSDELVQRILAQRGRTAVMGNFWFPGLEAPPWSSDVHLHNYERAMALGCSIVRIVRFNRGGGSGGEPSGSSADFTARLDVLVPDPKPLLVAFDYSILGMCTPSRNRIFVPVKHPSSVGHGDHLATVTTMASLFSYMFRERRLDALDFFTVGSHIDYSITPAVNTAAFAFAGLWHTFRAAQCSTLDELNRLFLSLGTRANTTFGGATLAAPFKVAILPYVKLQSQHAAALGAVNVILPLRGRSAAVLDHANARNRGGSCSEFYGDNTDWRSIYICLQRAISPRNVVQPSRTTGLVIGAGGMARAAIYALIQLGCRHIFIYNRTRQHALDVARHFDDWAQGLALAGAGAAANGSSDKAHRQICHVLNSVDDPWPPEYQPPTMVVSCVPAVNSDGSPKADFRMPKQWLTSPTGGVVVELAYEHLVTPLVAQMQALGDSASPAWVVVDGLEIVSEMAIESFELMTGRMAPQRVMKAVCRRAWQEQQRRRALPAP</sequence>
<dbReference type="STRING" id="655863.F0XFL9"/>
<dbReference type="InterPro" id="IPR001381">
    <property type="entry name" value="DHquinase_I"/>
</dbReference>
<feature type="compositionally biased region" description="Low complexity" evidence="3">
    <location>
        <begin position="8"/>
        <end position="21"/>
    </location>
</feature>
<dbReference type="FunFam" id="3.40.50.720:FF:000386">
    <property type="entry name" value="Quinate repressor protein"/>
    <property type="match status" value="1"/>
</dbReference>
<dbReference type="GeneID" id="25973960"/>
<dbReference type="PANTHER" id="PTHR21090:SF17">
    <property type="entry name" value="QUINATE REPRESSOR PROTEIN"/>
    <property type="match status" value="1"/>
</dbReference>
<dbReference type="Pfam" id="PF01487">
    <property type="entry name" value="DHquinase_I"/>
    <property type="match status" value="1"/>
</dbReference>
<dbReference type="InterPro" id="IPR046346">
    <property type="entry name" value="Aminoacid_DH-like_N_sf"/>
</dbReference>
<keyword evidence="7" id="KW-1185">Reference proteome</keyword>
<dbReference type="eggNOG" id="KOG0692">
    <property type="taxonomic scope" value="Eukaryota"/>
</dbReference>
<dbReference type="Gene3D" id="3.20.20.70">
    <property type="entry name" value="Aldolase class I"/>
    <property type="match status" value="1"/>
</dbReference>
<evidence type="ECO:0000256" key="2">
    <source>
        <dbReference type="ARBA" id="ARBA00009349"/>
    </source>
</evidence>
<organism evidence="7">
    <name type="scientific">Grosmannia clavigera (strain kw1407 / UAMH 11150)</name>
    <name type="common">Blue stain fungus</name>
    <name type="synonym">Graphiocladiella clavigera</name>
    <dbReference type="NCBI Taxonomy" id="655863"/>
    <lineage>
        <taxon>Eukaryota</taxon>
        <taxon>Fungi</taxon>
        <taxon>Dikarya</taxon>
        <taxon>Ascomycota</taxon>
        <taxon>Pezizomycotina</taxon>
        <taxon>Sordariomycetes</taxon>
        <taxon>Sordariomycetidae</taxon>
        <taxon>Ophiostomatales</taxon>
        <taxon>Ophiostomataceae</taxon>
        <taxon>Leptographium</taxon>
    </lineage>
</organism>
<dbReference type="GO" id="GO:0004764">
    <property type="term" value="F:shikimate 3-dehydrogenase (NADP+) activity"/>
    <property type="evidence" value="ECO:0007669"/>
    <property type="project" value="InterPro"/>
</dbReference>
<dbReference type="InterPro" id="IPR031322">
    <property type="entry name" value="Shikimate/glucono_kinase"/>
</dbReference>
<comment type="similarity">
    <text evidence="2">In the N-terminal section; belongs to the shikimate kinase family.</text>
</comment>
<evidence type="ECO:0000256" key="3">
    <source>
        <dbReference type="SAM" id="MobiDB-lite"/>
    </source>
</evidence>
<dbReference type="SUPFAM" id="SSF53223">
    <property type="entry name" value="Aminoacid dehydrogenase-like, N-terminal domain"/>
    <property type="match status" value="1"/>
</dbReference>
<evidence type="ECO:0000313" key="6">
    <source>
        <dbReference type="EMBL" id="EFX04189.1"/>
    </source>
</evidence>
<dbReference type="PANTHER" id="PTHR21090">
    <property type="entry name" value="AROM/DEHYDROQUINATE SYNTHASE"/>
    <property type="match status" value="1"/>
</dbReference>
<comment type="similarity">
    <text evidence="1">In the 2nd section; belongs to the type-I 3-dehydroquinase family.</text>
</comment>
<dbReference type="GO" id="GO:0009423">
    <property type="term" value="P:chorismate biosynthetic process"/>
    <property type="evidence" value="ECO:0007669"/>
    <property type="project" value="TreeGrafter"/>
</dbReference>
<dbReference type="InterPro" id="IPR013708">
    <property type="entry name" value="Shikimate_DH-bd_N"/>
</dbReference>
<evidence type="ECO:0000256" key="1">
    <source>
        <dbReference type="ARBA" id="ARBA00006477"/>
    </source>
</evidence>
<accession>F0XFL9</accession>
<gene>
    <name evidence="6" type="ORF">CMQ_1117</name>
</gene>
<feature type="domain" description="Shikimate dehydrogenase substrate binding N-terminal" evidence="5">
    <location>
        <begin position="498"/>
        <end position="583"/>
    </location>
</feature>
<dbReference type="GO" id="GO:0003855">
    <property type="term" value="F:3-dehydroquinate dehydratase activity"/>
    <property type="evidence" value="ECO:0007669"/>
    <property type="project" value="InterPro"/>
</dbReference>
<feature type="domain" description="Quinate/shikimate 5-dehydrogenase/glutamyl-tRNA reductase" evidence="4">
    <location>
        <begin position="638"/>
        <end position="683"/>
    </location>
</feature>
<dbReference type="RefSeq" id="XP_014173671.1">
    <property type="nucleotide sequence ID" value="XM_014318196.1"/>
</dbReference>
<name>F0XFL9_GROCL</name>
<dbReference type="InterPro" id="IPR013785">
    <property type="entry name" value="Aldolase_TIM"/>
</dbReference>
<dbReference type="Pfam" id="PF01202">
    <property type="entry name" value="SKI"/>
    <property type="match status" value="1"/>
</dbReference>
<feature type="region of interest" description="Disordered" evidence="3">
    <location>
        <begin position="1"/>
        <end position="27"/>
    </location>
</feature>
<dbReference type="OrthoDB" id="4415835at2759"/>
<dbReference type="HOGENOM" id="CLU_008871_0_1_1"/>
<dbReference type="CDD" id="cd01065">
    <property type="entry name" value="NAD_bind_Shikimate_DH"/>
    <property type="match status" value="1"/>
</dbReference>
<evidence type="ECO:0000259" key="5">
    <source>
        <dbReference type="Pfam" id="PF08501"/>
    </source>
</evidence>
<dbReference type="Gene3D" id="3.40.50.10860">
    <property type="entry name" value="Leucine Dehydrogenase, chain A, domain 1"/>
    <property type="match status" value="1"/>
</dbReference>
<evidence type="ECO:0000313" key="7">
    <source>
        <dbReference type="Proteomes" id="UP000007796"/>
    </source>
</evidence>
<dbReference type="InParanoid" id="F0XFL9"/>
<dbReference type="SUPFAM" id="SSF51735">
    <property type="entry name" value="NAD(P)-binding Rossmann-fold domains"/>
    <property type="match status" value="1"/>
</dbReference>
<protein>
    <submittedName>
        <fullName evidence="6">Repressor protein</fullName>
    </submittedName>
</protein>